<feature type="binding site" evidence="8">
    <location>
        <position position="61"/>
    </location>
    <ligand>
        <name>Mg(2+)</name>
        <dbReference type="ChEBI" id="CHEBI:18420"/>
    </ligand>
</feature>
<dbReference type="InterPro" id="IPR022926">
    <property type="entry name" value="NH(3)-dep_NAD(+)_synth"/>
</dbReference>
<organism evidence="12 13">
    <name type="scientific">Thiohalomonas denitrificans</name>
    <dbReference type="NCBI Taxonomy" id="415747"/>
    <lineage>
        <taxon>Bacteria</taxon>
        <taxon>Pseudomonadati</taxon>
        <taxon>Pseudomonadota</taxon>
        <taxon>Gammaproteobacteria</taxon>
        <taxon>Thiohalomonadales</taxon>
        <taxon>Thiohalomonadaceae</taxon>
        <taxon>Thiohalomonas</taxon>
    </lineage>
</organism>
<comment type="caution">
    <text evidence="8">Lacks conserved residue(s) required for the propagation of feature annotation.</text>
</comment>
<accession>A0A1G5Q2Y5</accession>
<dbReference type="CDD" id="cd00553">
    <property type="entry name" value="NAD_synthase"/>
    <property type="match status" value="1"/>
</dbReference>
<evidence type="ECO:0000256" key="4">
    <source>
        <dbReference type="ARBA" id="ARBA00022741"/>
    </source>
</evidence>
<comment type="function">
    <text evidence="8">Catalyzes the ATP-dependent amidation of deamido-NAD to form NAD. Uses ammonia as a nitrogen source.</text>
</comment>
<feature type="binding site" evidence="8">
    <location>
        <position position="239"/>
    </location>
    <ligand>
        <name>ATP</name>
        <dbReference type="ChEBI" id="CHEBI:30616"/>
    </ligand>
</feature>
<feature type="binding site" evidence="8">
    <location>
        <position position="210"/>
    </location>
    <ligand>
        <name>ATP</name>
        <dbReference type="ChEBI" id="CHEBI:30616"/>
    </ligand>
</feature>
<comment type="subunit">
    <text evidence="8">Homodimer.</text>
</comment>
<dbReference type="GO" id="GO:0005737">
    <property type="term" value="C:cytoplasm"/>
    <property type="evidence" value="ECO:0007669"/>
    <property type="project" value="InterPro"/>
</dbReference>
<dbReference type="Pfam" id="PF02540">
    <property type="entry name" value="NAD_synthase"/>
    <property type="match status" value="2"/>
</dbReference>
<evidence type="ECO:0000256" key="8">
    <source>
        <dbReference type="HAMAP-Rule" id="MF_00193"/>
    </source>
</evidence>
<evidence type="ECO:0000313" key="12">
    <source>
        <dbReference type="EMBL" id="SCZ55988.1"/>
    </source>
</evidence>
<comment type="similarity">
    <text evidence="1 8 9">Belongs to the NAD synthetase family.</text>
</comment>
<evidence type="ECO:0000256" key="3">
    <source>
        <dbReference type="ARBA" id="ARBA00022723"/>
    </source>
</evidence>
<evidence type="ECO:0000256" key="7">
    <source>
        <dbReference type="ARBA" id="ARBA00023027"/>
    </source>
</evidence>
<evidence type="ECO:0000256" key="5">
    <source>
        <dbReference type="ARBA" id="ARBA00022840"/>
    </source>
</evidence>
<evidence type="ECO:0000256" key="9">
    <source>
        <dbReference type="RuleBase" id="RU003811"/>
    </source>
</evidence>
<dbReference type="NCBIfam" id="NF002048">
    <property type="entry name" value="PRK00876.1"/>
    <property type="match status" value="1"/>
</dbReference>
<proteinExistence type="inferred from homology"/>
<dbReference type="UniPathway" id="UPA00253">
    <property type="reaction ID" value="UER00333"/>
</dbReference>
<keyword evidence="5 8" id="KW-0067">ATP-binding</keyword>
<dbReference type="GO" id="GO:0005524">
    <property type="term" value="F:ATP binding"/>
    <property type="evidence" value="ECO:0007669"/>
    <property type="project" value="UniProtKB-UniRule"/>
</dbReference>
<feature type="domain" description="NAD/GMP synthase" evidence="11">
    <location>
        <begin position="180"/>
        <end position="319"/>
    </location>
</feature>
<dbReference type="AlphaFoldDB" id="A0A1G5Q2Y5"/>
<evidence type="ECO:0000256" key="10">
    <source>
        <dbReference type="RuleBase" id="RU003812"/>
    </source>
</evidence>
<dbReference type="RefSeq" id="WP_245688246.1">
    <property type="nucleotide sequence ID" value="NZ_FMWD01000003.1"/>
</dbReference>
<feature type="binding site" description="in other chain" evidence="8">
    <location>
        <position position="223"/>
    </location>
    <ligand>
        <name>deamido-NAD(+)</name>
        <dbReference type="ChEBI" id="CHEBI:58437"/>
        <note>ligand shared between two neighboring subunits</note>
    </ligand>
</feature>
<evidence type="ECO:0000256" key="6">
    <source>
        <dbReference type="ARBA" id="ARBA00022842"/>
    </source>
</evidence>
<evidence type="ECO:0000256" key="2">
    <source>
        <dbReference type="ARBA" id="ARBA00022598"/>
    </source>
</evidence>
<dbReference type="EC" id="6.3.1.5" evidence="8 10"/>
<comment type="pathway">
    <text evidence="8">Cofactor biosynthesis; NAD(+) biosynthesis; NAD(+) from deamido-NAD(+) (ammonia route): step 1/1.</text>
</comment>
<dbReference type="EMBL" id="FMWD01000003">
    <property type="protein sequence ID" value="SCZ55988.1"/>
    <property type="molecule type" value="Genomic_DNA"/>
</dbReference>
<dbReference type="NCBIfam" id="TIGR00552">
    <property type="entry name" value="nadE"/>
    <property type="match status" value="1"/>
</dbReference>
<dbReference type="STRING" id="415747.SAMN03097708_01241"/>
<dbReference type="GO" id="GO:0046872">
    <property type="term" value="F:metal ion binding"/>
    <property type="evidence" value="ECO:0007669"/>
    <property type="project" value="UniProtKB-KW"/>
</dbReference>
<dbReference type="Proteomes" id="UP000199648">
    <property type="component" value="Unassembled WGS sequence"/>
</dbReference>
<feature type="binding site" description="in other chain" evidence="8">
    <location>
        <position position="190"/>
    </location>
    <ligand>
        <name>deamido-NAD(+)</name>
        <dbReference type="ChEBI" id="CHEBI:58437"/>
        <note>ligand shared between two neighboring subunits</note>
    </ligand>
</feature>
<dbReference type="Gene3D" id="3.40.50.620">
    <property type="entry name" value="HUPs"/>
    <property type="match status" value="1"/>
</dbReference>
<keyword evidence="6 8" id="KW-0460">Magnesium</keyword>
<protein>
    <recommendedName>
        <fullName evidence="8 10">NH(3)-dependent NAD(+) synthetase</fullName>
        <ecNumber evidence="8 10">6.3.1.5</ecNumber>
    </recommendedName>
</protein>
<dbReference type="PANTHER" id="PTHR23090">
    <property type="entry name" value="NH 3 /GLUTAMINE-DEPENDENT NAD + SYNTHETASE"/>
    <property type="match status" value="1"/>
</dbReference>
<gene>
    <name evidence="8" type="primary">nadE</name>
    <name evidence="12" type="ORF">SAMN03097708_01241</name>
</gene>
<keyword evidence="4 8" id="KW-0547">Nucleotide-binding</keyword>
<keyword evidence="3 8" id="KW-0479">Metal-binding</keyword>
<dbReference type="GO" id="GO:0004359">
    <property type="term" value="F:glutaminase activity"/>
    <property type="evidence" value="ECO:0007669"/>
    <property type="project" value="InterPro"/>
</dbReference>
<name>A0A1G5Q2Y5_9GAMM</name>
<feature type="domain" description="NAD/GMP synthase" evidence="11">
    <location>
        <begin position="38"/>
        <end position="120"/>
    </location>
</feature>
<evidence type="ECO:0000259" key="11">
    <source>
        <dbReference type="Pfam" id="PF02540"/>
    </source>
</evidence>
<feature type="binding site" evidence="8">
    <location>
        <begin position="55"/>
        <end position="62"/>
    </location>
    <ligand>
        <name>ATP</name>
        <dbReference type="ChEBI" id="CHEBI:30616"/>
    </ligand>
</feature>
<keyword evidence="13" id="KW-1185">Reference proteome</keyword>
<dbReference type="SUPFAM" id="SSF52402">
    <property type="entry name" value="Adenine nucleotide alpha hydrolases-like"/>
    <property type="match status" value="1"/>
</dbReference>
<dbReference type="HAMAP" id="MF_00193">
    <property type="entry name" value="NadE_ammonia_dep"/>
    <property type="match status" value="1"/>
</dbReference>
<feature type="binding site" evidence="8">
    <location>
        <position position="261"/>
    </location>
    <ligand>
        <name>ATP</name>
        <dbReference type="ChEBI" id="CHEBI:30616"/>
    </ligand>
</feature>
<dbReference type="GO" id="GO:0009435">
    <property type="term" value="P:NAD+ biosynthetic process"/>
    <property type="evidence" value="ECO:0007669"/>
    <property type="project" value="UniProtKB-UniRule"/>
</dbReference>
<dbReference type="PANTHER" id="PTHR23090:SF9">
    <property type="entry name" value="GLUTAMINE-DEPENDENT NAD(+) SYNTHETASE"/>
    <property type="match status" value="1"/>
</dbReference>
<dbReference type="GO" id="GO:0008795">
    <property type="term" value="F:NAD+ synthase activity"/>
    <property type="evidence" value="ECO:0007669"/>
    <property type="project" value="UniProtKB-UniRule"/>
</dbReference>
<evidence type="ECO:0000313" key="13">
    <source>
        <dbReference type="Proteomes" id="UP000199648"/>
    </source>
</evidence>
<evidence type="ECO:0000256" key="1">
    <source>
        <dbReference type="ARBA" id="ARBA00005859"/>
    </source>
</evidence>
<feature type="binding site" evidence="8">
    <location>
        <position position="215"/>
    </location>
    <ligand>
        <name>Mg(2+)</name>
        <dbReference type="ChEBI" id="CHEBI:18420"/>
    </ligand>
</feature>
<comment type="catalytic activity">
    <reaction evidence="8 10">
        <text>deamido-NAD(+) + NH4(+) + ATP = AMP + diphosphate + NAD(+) + H(+)</text>
        <dbReference type="Rhea" id="RHEA:21188"/>
        <dbReference type="ChEBI" id="CHEBI:15378"/>
        <dbReference type="ChEBI" id="CHEBI:28938"/>
        <dbReference type="ChEBI" id="CHEBI:30616"/>
        <dbReference type="ChEBI" id="CHEBI:33019"/>
        <dbReference type="ChEBI" id="CHEBI:57540"/>
        <dbReference type="ChEBI" id="CHEBI:58437"/>
        <dbReference type="ChEBI" id="CHEBI:456215"/>
        <dbReference type="EC" id="6.3.1.5"/>
    </reaction>
</comment>
<dbReference type="InterPro" id="IPR003694">
    <property type="entry name" value="NAD_synthase"/>
</dbReference>
<dbReference type="GO" id="GO:0003952">
    <property type="term" value="F:NAD+ synthase (glutamine-hydrolyzing) activity"/>
    <property type="evidence" value="ECO:0007669"/>
    <property type="project" value="InterPro"/>
</dbReference>
<keyword evidence="7 8" id="KW-0520">NAD</keyword>
<sequence length="336" mass="37514">MADSMPGSMTDSIKAKSSLSYDVLQLDPSAEAGQIGRGIREHLRTSLKRRGMVLGLSGGVDSSVCAALAVEAVGPERVFALLMPEDDSSGESLEKGRMVAEQLGIRYEVRDITATLQALGCYQTRDDAIRRVFPEYGSDWRNKIVIRGGTDGRINHFNLVVESPDGELHEQRLRMDEYLEIVAATNFKQRVRKMLEYHYADRFNYAVVGTPNRLEYELGFFVKNGDGSADLKPIAHLYKTQVYALAEHFDIPESIRMAPPSTDTYSLSQSQDEFYFALPYGEMDLALWAYDHGRAVQELGNVLNIGSEGALRVYADIEKKRQMASYLHAPPLLCAD</sequence>
<dbReference type="InterPro" id="IPR022310">
    <property type="entry name" value="NAD/GMP_synthase"/>
</dbReference>
<reference evidence="12 13" key="1">
    <citation type="submission" date="2016-10" db="EMBL/GenBank/DDBJ databases">
        <authorList>
            <person name="de Groot N.N."/>
        </authorList>
    </citation>
    <scope>NUCLEOTIDE SEQUENCE [LARGE SCALE GENOMIC DNA]</scope>
    <source>
        <strain evidence="12 13">HLD2</strain>
    </source>
</reference>
<dbReference type="InterPro" id="IPR014729">
    <property type="entry name" value="Rossmann-like_a/b/a_fold"/>
</dbReference>
<feature type="binding site" evidence="8">
    <location>
        <position position="230"/>
    </location>
    <ligand>
        <name>deamido-NAD(+)</name>
        <dbReference type="ChEBI" id="CHEBI:58437"/>
        <note>ligand shared between two neighboring subunits</note>
    </ligand>
</feature>
<keyword evidence="2 8" id="KW-0436">Ligase</keyword>